<evidence type="ECO:0000256" key="8">
    <source>
        <dbReference type="ARBA" id="ARBA00022989"/>
    </source>
</evidence>
<evidence type="ECO:0000256" key="12">
    <source>
        <dbReference type="SAM" id="Phobius"/>
    </source>
</evidence>
<feature type="transmembrane region" description="Helical" evidence="12">
    <location>
        <begin position="180"/>
        <end position="203"/>
    </location>
</feature>
<dbReference type="Proteomes" id="UP000182444">
    <property type="component" value="Chromosome 1B"/>
</dbReference>
<reference evidence="13 15" key="1">
    <citation type="journal article" date="2016" name="PLoS ONE">
        <title>Sequence Assembly of Yarrowia lipolytica Strain W29/CLIB89 Shows Transposable Element Diversity.</title>
        <authorList>
            <person name="Magnan C."/>
            <person name="Yu J."/>
            <person name="Chang I."/>
            <person name="Jahn E."/>
            <person name="Kanomata Y."/>
            <person name="Wu J."/>
            <person name="Zeller M."/>
            <person name="Oakes M."/>
            <person name="Baldi P."/>
            <person name="Sandmeyer S."/>
        </authorList>
    </citation>
    <scope>NUCLEOTIDE SEQUENCE [LARGE SCALE GENOMIC DNA]</scope>
    <source>
        <strain evidence="13">CLIB89</strain>
        <strain evidence="15">CLIB89(W29)</strain>
    </source>
</reference>
<evidence type="ECO:0000256" key="4">
    <source>
        <dbReference type="ARBA" id="ARBA00022448"/>
    </source>
</evidence>
<dbReference type="AlphaFoldDB" id="A0A1D8N886"/>
<proteinExistence type="inferred from homology"/>
<gene>
    <name evidence="14" type="ORF">B0I71DRAFT_133700</name>
    <name evidence="13" type="ORF">YALI1_B22697g</name>
</gene>
<evidence type="ECO:0000256" key="7">
    <source>
        <dbReference type="ARBA" id="ARBA00022927"/>
    </source>
</evidence>
<keyword evidence="7" id="KW-0653">Protein transport</keyword>
<keyword evidence="10 12" id="KW-0472">Membrane</keyword>
<dbReference type="EMBL" id="CP017554">
    <property type="protein sequence ID" value="AOW01843.1"/>
    <property type="molecule type" value="Genomic_DNA"/>
</dbReference>
<comment type="subcellular location">
    <subcellularLocation>
        <location evidence="1">Endoplasmic reticulum membrane</location>
        <topology evidence="1">Multi-pass membrane protein</topology>
    </subcellularLocation>
</comment>
<sequence>MTENVPQGQITMPLQQGGAREISPQALAVADYLRSHKLLKQRPGILNGKRSDFFRVKRAIRALEDPKYKQLQSKPNSKLPPINSRNEAISIFRLMPINQMALRVDKLPTQTALMMKQKPEQGVPVLQVNPQQEFGDDMYYTWFYNPVPLTTYLYGALGVAAIFAGVLFPLWPIFLRQGVWYLSVGMLGLIGVFFGIALVRLVIFVLTWPTVKPGIWIFPNLFADVGFVDSFIPLWAWHGTPERDLLPQKFKNKKKKKNAGTVIESKEPPRKLTKEEKQKQKEANAQMEQMQAAFQTQLSSFATQMQQIKEMSDSGIDPQIIAAQLQAQYPPDKQAAIKLENEQAQAKLDERIRELAAQIQDKTNANKTGDKIEEVADKENKEAPKRIVTLEDANDE</sequence>
<feature type="compositionally biased region" description="Basic and acidic residues" evidence="11">
    <location>
        <begin position="368"/>
        <end position="389"/>
    </location>
</feature>
<dbReference type="OrthoDB" id="200187at2759"/>
<dbReference type="GeneID" id="2907281"/>
<dbReference type="VEuPathDB" id="FungiDB:YALI1_B22697g"/>
<evidence type="ECO:0000256" key="11">
    <source>
        <dbReference type="SAM" id="MobiDB-lite"/>
    </source>
</evidence>
<dbReference type="VEuPathDB" id="FungiDB:YALI0_B17512g"/>
<feature type="region of interest" description="Disordered" evidence="11">
    <location>
        <begin position="252"/>
        <end position="288"/>
    </location>
</feature>
<feature type="transmembrane region" description="Helical" evidence="12">
    <location>
        <begin position="152"/>
        <end position="174"/>
    </location>
</feature>
<feature type="transmembrane region" description="Helical" evidence="12">
    <location>
        <begin position="215"/>
        <end position="237"/>
    </location>
</feature>
<dbReference type="GO" id="GO:0005789">
    <property type="term" value="C:endoplasmic reticulum membrane"/>
    <property type="evidence" value="ECO:0007669"/>
    <property type="project" value="UniProtKB-SubCell"/>
</dbReference>
<dbReference type="PANTHER" id="PTHR12443">
    <property type="entry name" value="TRANSLOCATION PROTEIN SEC62"/>
    <property type="match status" value="1"/>
</dbReference>
<dbReference type="KEGG" id="yli:2907281"/>
<dbReference type="RefSeq" id="XP_501020.1">
    <property type="nucleotide sequence ID" value="XM_501020.1"/>
</dbReference>
<dbReference type="EMBL" id="KZ859021">
    <property type="protein sequence ID" value="RDW24780.1"/>
    <property type="molecule type" value="Genomic_DNA"/>
</dbReference>
<dbReference type="InterPro" id="IPR004728">
    <property type="entry name" value="Sec62"/>
</dbReference>
<feature type="region of interest" description="Disordered" evidence="11">
    <location>
        <begin position="360"/>
        <end position="396"/>
    </location>
</feature>
<dbReference type="InterPro" id="IPR011553">
    <property type="entry name" value="Sec62_asco"/>
</dbReference>
<evidence type="ECO:0000256" key="5">
    <source>
        <dbReference type="ARBA" id="ARBA00022692"/>
    </source>
</evidence>
<evidence type="ECO:0000256" key="3">
    <source>
        <dbReference type="ARBA" id="ARBA00021257"/>
    </source>
</evidence>
<comment type="similarity">
    <text evidence="2">Belongs to the SEC62 family.</text>
</comment>
<evidence type="ECO:0000313" key="14">
    <source>
        <dbReference type="EMBL" id="RDW24780.1"/>
    </source>
</evidence>
<evidence type="ECO:0000256" key="9">
    <source>
        <dbReference type="ARBA" id="ARBA00023010"/>
    </source>
</evidence>
<reference evidence="14 16" key="2">
    <citation type="submission" date="2018-07" db="EMBL/GenBank/DDBJ databases">
        <title>Draft Genome Assemblies for Five Robust Yarrowia lipolytica Strains Exhibiting High Lipid Production and Pentose Sugar Utilization and Sugar Alcohol Secretion from Undetoxified Lignocellulosic Biomass Hydrolysates.</title>
        <authorList>
            <consortium name="DOE Joint Genome Institute"/>
            <person name="Walker C."/>
            <person name="Ryu S."/>
            <person name="Na H."/>
            <person name="Zane M."/>
            <person name="LaButti K."/>
            <person name="Lipzen A."/>
            <person name="Haridas S."/>
            <person name="Barry K."/>
            <person name="Grigoriev I.V."/>
            <person name="Quarterman J."/>
            <person name="Slininger P."/>
            <person name="Dien B."/>
            <person name="Trinh C.T."/>
        </authorList>
    </citation>
    <scope>NUCLEOTIDE SEQUENCE [LARGE SCALE GENOMIC DNA]</scope>
    <source>
        <strain evidence="14 16">YB392</strain>
    </source>
</reference>
<keyword evidence="8 12" id="KW-1133">Transmembrane helix</keyword>
<evidence type="ECO:0000313" key="13">
    <source>
        <dbReference type="EMBL" id="AOW01843.1"/>
    </source>
</evidence>
<dbReference type="eggNOG" id="KOG2927">
    <property type="taxonomic scope" value="Eukaryota"/>
</dbReference>
<organism evidence="13 15">
    <name type="scientific">Yarrowia lipolytica</name>
    <name type="common">Candida lipolytica</name>
    <dbReference type="NCBI Taxonomy" id="4952"/>
    <lineage>
        <taxon>Eukaryota</taxon>
        <taxon>Fungi</taxon>
        <taxon>Dikarya</taxon>
        <taxon>Ascomycota</taxon>
        <taxon>Saccharomycotina</taxon>
        <taxon>Dipodascomycetes</taxon>
        <taxon>Dipodascales</taxon>
        <taxon>Dipodascales incertae sedis</taxon>
        <taxon>Yarrowia</taxon>
    </lineage>
</organism>
<dbReference type="GO" id="GO:0031204">
    <property type="term" value="P:post-translational protein targeting to membrane, translocation"/>
    <property type="evidence" value="ECO:0007669"/>
    <property type="project" value="TreeGrafter"/>
</dbReference>
<dbReference type="Pfam" id="PF03839">
    <property type="entry name" value="Sec62"/>
    <property type="match status" value="1"/>
</dbReference>
<dbReference type="NCBIfam" id="TIGR00869">
    <property type="entry name" value="sec62"/>
    <property type="match status" value="1"/>
</dbReference>
<evidence type="ECO:0000256" key="2">
    <source>
        <dbReference type="ARBA" id="ARBA00010604"/>
    </source>
</evidence>
<accession>A0A1D8N886</accession>
<keyword evidence="4" id="KW-0813">Transport</keyword>
<name>A0A1D8N886_YARLL</name>
<protein>
    <recommendedName>
        <fullName evidence="3">Translocation protein SEC62</fullName>
    </recommendedName>
</protein>
<dbReference type="SMR" id="A0A1D8N886"/>
<keyword evidence="5 12" id="KW-0812">Transmembrane</keyword>
<keyword evidence="6" id="KW-0256">Endoplasmic reticulum</keyword>
<evidence type="ECO:0000313" key="16">
    <source>
        <dbReference type="Proteomes" id="UP000256601"/>
    </source>
</evidence>
<dbReference type="PANTHER" id="PTHR12443:SF9">
    <property type="entry name" value="TRANSLOCATION PROTEIN SEC62"/>
    <property type="match status" value="1"/>
</dbReference>
<evidence type="ECO:0000256" key="10">
    <source>
        <dbReference type="ARBA" id="ARBA00023136"/>
    </source>
</evidence>
<evidence type="ECO:0000256" key="6">
    <source>
        <dbReference type="ARBA" id="ARBA00022824"/>
    </source>
</evidence>
<keyword evidence="9" id="KW-0811">Translocation</keyword>
<feature type="compositionally biased region" description="Basic and acidic residues" evidence="11">
    <location>
        <begin position="264"/>
        <end position="282"/>
    </location>
</feature>
<evidence type="ECO:0000256" key="1">
    <source>
        <dbReference type="ARBA" id="ARBA00004477"/>
    </source>
</evidence>
<evidence type="ECO:0000313" key="15">
    <source>
        <dbReference type="Proteomes" id="UP000182444"/>
    </source>
</evidence>
<dbReference type="Proteomes" id="UP000256601">
    <property type="component" value="Unassembled WGS sequence"/>
</dbReference>